<protein>
    <submittedName>
        <fullName evidence="1">RteC domain-containing protein</fullName>
    </submittedName>
</protein>
<evidence type="ECO:0000313" key="2">
    <source>
        <dbReference type="Proteomes" id="UP001597418"/>
    </source>
</evidence>
<dbReference type="EMBL" id="JBHUMB010000005">
    <property type="protein sequence ID" value="MFD2742420.1"/>
    <property type="molecule type" value="Genomic_DNA"/>
</dbReference>
<evidence type="ECO:0000313" key="1">
    <source>
        <dbReference type="EMBL" id="MFD2742420.1"/>
    </source>
</evidence>
<proteinExistence type="predicted"/>
<organism evidence="1 2">
    <name type="scientific">Sphingobacterium populi</name>
    <dbReference type="NCBI Taxonomy" id="1812824"/>
    <lineage>
        <taxon>Bacteria</taxon>
        <taxon>Pseudomonadati</taxon>
        <taxon>Bacteroidota</taxon>
        <taxon>Sphingobacteriia</taxon>
        <taxon>Sphingobacteriales</taxon>
        <taxon>Sphingobacteriaceae</taxon>
        <taxon>Sphingobacterium</taxon>
    </lineage>
</organism>
<sequence length="280" mass="33312">MMKKLGEINTRLRESVDDLKLSLTCINSTIHRLKSSFRSLEIMDETKEIHFFKFQKPRFCAWQIFVVELNQVISSTPKVTDSMLIDYYKNEIEIINRFFRLYAFYHQYYLINESAMDEVFFLIRNRSLFPPGREIVESDSEFSTELDYLFAAFKAKDMLLDFLVMRVKILQLNSDQIIVQQVLGKKKRSWSGTKMELVEFAYGIYFTRRVNGGKADISDIITWLEDSFSEDLAQAYRMFVDITRRKTISQTKYLDEMRGAIHEHIEESLKYKPQKRRPKN</sequence>
<comment type="caution">
    <text evidence="1">The sequence shown here is derived from an EMBL/GenBank/DDBJ whole genome shotgun (WGS) entry which is preliminary data.</text>
</comment>
<dbReference type="Proteomes" id="UP001597418">
    <property type="component" value="Unassembled WGS sequence"/>
</dbReference>
<gene>
    <name evidence="1" type="ORF">ACFSQ6_03340</name>
</gene>
<dbReference type="Pfam" id="PF09357">
    <property type="entry name" value="RteC"/>
    <property type="match status" value="1"/>
</dbReference>
<dbReference type="RefSeq" id="WP_197464817.1">
    <property type="nucleotide sequence ID" value="NZ_JBHUMB010000005.1"/>
</dbReference>
<reference evidence="2" key="1">
    <citation type="journal article" date="2019" name="Int. J. Syst. Evol. Microbiol.">
        <title>The Global Catalogue of Microorganisms (GCM) 10K type strain sequencing project: providing services to taxonomists for standard genome sequencing and annotation.</title>
        <authorList>
            <consortium name="The Broad Institute Genomics Platform"/>
            <consortium name="The Broad Institute Genome Sequencing Center for Infectious Disease"/>
            <person name="Wu L."/>
            <person name="Ma J."/>
        </authorList>
    </citation>
    <scope>NUCLEOTIDE SEQUENCE [LARGE SCALE GENOMIC DNA]</scope>
    <source>
        <strain evidence="2">KCTC 42247</strain>
    </source>
</reference>
<dbReference type="InterPro" id="IPR018534">
    <property type="entry name" value="Tet_reg_excision_RteC"/>
</dbReference>
<accession>A0ABW5U987</accession>
<name>A0ABW5U987_9SPHI</name>
<keyword evidence="2" id="KW-1185">Reference proteome</keyword>